<dbReference type="Proteomes" id="UP000319142">
    <property type="component" value="Unassembled WGS sequence"/>
</dbReference>
<protein>
    <recommendedName>
        <fullName evidence="3">TnsA endonuclease N-terminal domain-containing protein</fullName>
    </recommendedName>
</protein>
<organism evidence="1 2">
    <name type="scientific">Marinobacter vinifirmus</name>
    <dbReference type="NCBI Taxonomy" id="355591"/>
    <lineage>
        <taxon>Bacteria</taxon>
        <taxon>Pseudomonadati</taxon>
        <taxon>Pseudomonadota</taxon>
        <taxon>Gammaproteobacteria</taxon>
        <taxon>Pseudomonadales</taxon>
        <taxon>Marinobacteraceae</taxon>
        <taxon>Marinobacter</taxon>
    </lineage>
</organism>
<accession>A0A558BFK3</accession>
<evidence type="ECO:0008006" key="3">
    <source>
        <dbReference type="Google" id="ProtNLM"/>
    </source>
</evidence>
<proteinExistence type="predicted"/>
<evidence type="ECO:0000313" key="1">
    <source>
        <dbReference type="EMBL" id="TVT35290.1"/>
    </source>
</evidence>
<dbReference type="AlphaFoldDB" id="A0A558BFK3"/>
<gene>
    <name evidence="1" type="ORF">FHK81_04000</name>
</gene>
<dbReference type="RefSeq" id="WP_273132414.1">
    <property type="nucleotide sequence ID" value="NZ_VMRX01000007.1"/>
</dbReference>
<comment type="caution">
    <text evidence="1">The sequence shown here is derived from an EMBL/GenBank/DDBJ whole genome shotgun (WGS) entry which is preliminary data.</text>
</comment>
<dbReference type="EMBL" id="VMRX01000007">
    <property type="protein sequence ID" value="TVT35290.1"/>
    <property type="molecule type" value="Genomic_DNA"/>
</dbReference>
<sequence length="227" mass="25481">MGRPKPHHSASTSPRVHIDALTPVQHRARRHFRIAANVRIQRMLKHPHVSEFHSLAEYLYAGLLEGTPSVTGYVPQPFALRVGKRRYTPDFYVVDGDKRRVLELKPRGEFDPALWGPLDAFFSAQGMRFEVIPNEAVFARTIEAQNWLELVRALNLCRDLDTLAAEAALLDQCQAAGSLTVGDVVDPGDRDSTLELEVAMFRLLHRGRLTANLSEQALDYKTTVSLS</sequence>
<reference evidence="1 2" key="1">
    <citation type="submission" date="2019-07" db="EMBL/GenBank/DDBJ databases">
        <title>The pathways for chlorine oxyanion respiration interact through the shared metabolite chlorate.</title>
        <authorList>
            <person name="Barnum T.P."/>
            <person name="Cheng Y."/>
            <person name="Hill K.A."/>
            <person name="Lucas L.N."/>
            <person name="Carlson H.K."/>
            <person name="Coates J.D."/>
        </authorList>
    </citation>
    <scope>NUCLEOTIDE SEQUENCE [LARGE SCALE GENOMIC DNA]</scope>
    <source>
        <strain evidence="1">UCB</strain>
    </source>
</reference>
<name>A0A558BFK3_9GAMM</name>
<evidence type="ECO:0000313" key="2">
    <source>
        <dbReference type="Proteomes" id="UP000319142"/>
    </source>
</evidence>